<accession>A0ABQ9T739</accession>
<reference evidence="1 2" key="1">
    <citation type="submission" date="2016-10" db="EMBL/GenBank/DDBJ databases">
        <title>The genome sequence of Colletotrichum fioriniae PJ7.</title>
        <authorList>
            <person name="Baroncelli R."/>
        </authorList>
    </citation>
    <scope>NUCLEOTIDE SEQUENCE [LARGE SCALE GENOMIC DNA]</scope>
    <source>
        <strain evidence="1 2">IMI 384185</strain>
    </source>
</reference>
<evidence type="ECO:0008006" key="3">
    <source>
        <dbReference type="Google" id="ProtNLM"/>
    </source>
</evidence>
<dbReference type="EMBL" id="MOPA01000001">
    <property type="protein sequence ID" value="KAK1547460.1"/>
    <property type="molecule type" value="Genomic_DNA"/>
</dbReference>
<sequence length="69" mass="7290">MGVRNQKERADGMKALAETRTGGGAVGWYPHSIGITGSVRLSSKTGTSQIVSNLLSSYLHGPNKAYAVR</sequence>
<gene>
    <name evidence="1" type="ORF">CPAR01_01427</name>
</gene>
<evidence type="ECO:0000313" key="2">
    <source>
        <dbReference type="Proteomes" id="UP001241169"/>
    </source>
</evidence>
<proteinExistence type="predicted"/>
<keyword evidence="2" id="KW-1185">Reference proteome</keyword>
<comment type="caution">
    <text evidence="1">The sequence shown here is derived from an EMBL/GenBank/DDBJ whole genome shotgun (WGS) entry which is preliminary data.</text>
</comment>
<organism evidence="1 2">
    <name type="scientific">Colletotrichum paranaense</name>
    <dbReference type="NCBI Taxonomy" id="1914294"/>
    <lineage>
        <taxon>Eukaryota</taxon>
        <taxon>Fungi</taxon>
        <taxon>Dikarya</taxon>
        <taxon>Ascomycota</taxon>
        <taxon>Pezizomycotina</taxon>
        <taxon>Sordariomycetes</taxon>
        <taxon>Hypocreomycetidae</taxon>
        <taxon>Glomerellales</taxon>
        <taxon>Glomerellaceae</taxon>
        <taxon>Colletotrichum</taxon>
        <taxon>Colletotrichum acutatum species complex</taxon>
    </lineage>
</organism>
<name>A0ABQ9T739_9PEZI</name>
<dbReference type="RefSeq" id="XP_060356573.1">
    <property type="nucleotide sequence ID" value="XM_060485716.1"/>
</dbReference>
<dbReference type="GeneID" id="85369615"/>
<evidence type="ECO:0000313" key="1">
    <source>
        <dbReference type="EMBL" id="KAK1547460.1"/>
    </source>
</evidence>
<dbReference type="Proteomes" id="UP001241169">
    <property type="component" value="Unassembled WGS sequence"/>
</dbReference>
<protein>
    <recommendedName>
        <fullName evidence="3">Penicillin-binding protein</fullName>
    </recommendedName>
</protein>